<dbReference type="Pfam" id="PF19619">
    <property type="entry name" value="DUF6124"/>
    <property type="match status" value="1"/>
</dbReference>
<protein>
    <submittedName>
        <fullName evidence="1">DUF3077 domain-containing protein</fullName>
    </submittedName>
</protein>
<organism evidence="1 2">
    <name type="scientific">Pseudomonas lijiangensis</name>
    <dbReference type="NCBI Taxonomy" id="2995658"/>
    <lineage>
        <taxon>Bacteria</taxon>
        <taxon>Pseudomonadati</taxon>
        <taxon>Pseudomonadota</taxon>
        <taxon>Gammaproteobacteria</taxon>
        <taxon>Pseudomonadales</taxon>
        <taxon>Pseudomonadaceae</taxon>
        <taxon>Pseudomonas</taxon>
    </lineage>
</organism>
<reference evidence="2" key="1">
    <citation type="submission" date="2021-06" db="EMBL/GenBank/DDBJ databases">
        <title>Identification of Pseudomonas cichorii causing bacterial leaf black spot of flue-cured tobacco, a new disease in China.</title>
        <authorList>
            <person name="Lu C.-H."/>
        </authorList>
    </citation>
    <scope>NUCLEOTIDE SEQUENCE [LARGE SCALE GENOMIC DNA]</scope>
    <source>
        <strain evidence="2">LJ2</strain>
    </source>
</reference>
<accession>A0ABX8HQD1</accession>
<evidence type="ECO:0000313" key="1">
    <source>
        <dbReference type="EMBL" id="QWU82819.1"/>
    </source>
</evidence>
<proteinExistence type="predicted"/>
<gene>
    <name evidence="1" type="ORF">KQP88_22975</name>
</gene>
<dbReference type="RefSeq" id="WP_200995235.1">
    <property type="nucleotide sequence ID" value="NZ_JAIGPD010000011.1"/>
</dbReference>
<dbReference type="EMBL" id="CP076668">
    <property type="protein sequence ID" value="QWU82819.1"/>
    <property type="molecule type" value="Genomic_DNA"/>
</dbReference>
<dbReference type="Proteomes" id="UP000683401">
    <property type="component" value="Chromosome"/>
</dbReference>
<keyword evidence="2" id="KW-1185">Reference proteome</keyword>
<evidence type="ECO:0000313" key="2">
    <source>
        <dbReference type="Proteomes" id="UP000683401"/>
    </source>
</evidence>
<name>A0ABX8HQD1_9PSED</name>
<sequence length="88" mass="9576">MTAPFGLLELYLVLKVTPDPPVMPTAHFTASESLGQEEALVHASDLLRCAMATAYECGDNLSGSQRDLAFSVVHLIEMANTLLERSLR</sequence>